<reference evidence="1" key="2">
    <citation type="submission" date="2025-09" db="UniProtKB">
        <authorList>
            <consortium name="EnsemblPlants"/>
        </authorList>
    </citation>
    <scope>IDENTIFICATION</scope>
</reference>
<dbReference type="Proteomes" id="UP001732700">
    <property type="component" value="Chromosome 4A"/>
</dbReference>
<evidence type="ECO:0000313" key="1">
    <source>
        <dbReference type="EnsemblPlants" id="AVESA.00010b.r2.4AG0619640.1.CDS"/>
    </source>
</evidence>
<accession>A0ACD5WEE0</accession>
<dbReference type="EnsemblPlants" id="AVESA.00010b.r2.4AG0619640.1">
    <property type="protein sequence ID" value="AVESA.00010b.r2.4AG0619640.1.CDS"/>
    <property type="gene ID" value="AVESA.00010b.r2.4AG0619640"/>
</dbReference>
<reference evidence="1" key="1">
    <citation type="submission" date="2021-05" db="EMBL/GenBank/DDBJ databases">
        <authorList>
            <person name="Scholz U."/>
            <person name="Mascher M."/>
            <person name="Fiebig A."/>
        </authorList>
    </citation>
    <scope>NUCLEOTIDE SEQUENCE [LARGE SCALE GENOMIC DNA]</scope>
</reference>
<organism evidence="1 2">
    <name type="scientific">Avena sativa</name>
    <name type="common">Oat</name>
    <dbReference type="NCBI Taxonomy" id="4498"/>
    <lineage>
        <taxon>Eukaryota</taxon>
        <taxon>Viridiplantae</taxon>
        <taxon>Streptophyta</taxon>
        <taxon>Embryophyta</taxon>
        <taxon>Tracheophyta</taxon>
        <taxon>Spermatophyta</taxon>
        <taxon>Magnoliopsida</taxon>
        <taxon>Liliopsida</taxon>
        <taxon>Poales</taxon>
        <taxon>Poaceae</taxon>
        <taxon>BOP clade</taxon>
        <taxon>Pooideae</taxon>
        <taxon>Poodae</taxon>
        <taxon>Poeae</taxon>
        <taxon>Poeae Chloroplast Group 1 (Aveneae type)</taxon>
        <taxon>Aveninae</taxon>
        <taxon>Avena</taxon>
    </lineage>
</organism>
<sequence>MLARAVAGEAGVPFFVCSGSDFDELYVGVGAQRVRELFSAAKKQSPCIIFIDEIDALAGHRSANDTKSQRQTLNQLLVEMDGFEQNEGVILLAATNLVQSLDKAVLRPGRFDRHVQVPNPDIEGRRQILEACMSKVKSRGVDPMTIATGTPGFSGAELTNLVNVAALKAAKDGAEAVMMDHVEYAKDKIMMGSERKSAVIPDSCRKMSAYHEGGRALVIIHTDGARPIHKATIVPRGNALGMVMQVPEEEDAYKVSSKKMLAKLDILMGGRVAEELIFGDSEVTSGALSDLSEATRLATDIVTKYGMSQRLGLVSYGSADDGGSDEMTAALSGHTIALVDEEVKELLAKAYKNAKKIVTAHGKELHVLADALLEHGTPTGDQIEQLVSPSR</sequence>
<protein>
    <submittedName>
        <fullName evidence="1">Uncharacterized protein</fullName>
    </submittedName>
</protein>
<name>A0ACD5WEE0_AVESA</name>
<keyword evidence="2" id="KW-1185">Reference proteome</keyword>
<proteinExistence type="predicted"/>
<evidence type="ECO:0000313" key="2">
    <source>
        <dbReference type="Proteomes" id="UP001732700"/>
    </source>
</evidence>